<dbReference type="PROSITE" id="PS51318">
    <property type="entry name" value="TAT"/>
    <property type="match status" value="1"/>
</dbReference>
<keyword evidence="8" id="KW-1185">Reference proteome</keyword>
<dbReference type="PANTHER" id="PTHR43400:SF10">
    <property type="entry name" value="3-OXOSTEROID 1-DEHYDROGENASE"/>
    <property type="match status" value="1"/>
</dbReference>
<evidence type="ECO:0000256" key="2">
    <source>
        <dbReference type="ARBA" id="ARBA00022630"/>
    </source>
</evidence>
<dbReference type="InterPro" id="IPR006311">
    <property type="entry name" value="TAT_signal"/>
</dbReference>
<reference evidence="7 8" key="1">
    <citation type="submission" date="2024-04" db="EMBL/GenBank/DDBJ databases">
        <title>Human intestinal bacterial collection.</title>
        <authorList>
            <person name="Pauvert C."/>
            <person name="Hitch T.C.A."/>
            <person name="Clavel T."/>
        </authorList>
    </citation>
    <scope>NUCLEOTIDE SEQUENCE [LARGE SCALE GENOMIC DNA]</scope>
    <source>
        <strain evidence="7 8">CLA-KB-H42</strain>
    </source>
</reference>
<dbReference type="Gene3D" id="3.90.700.10">
    <property type="entry name" value="Succinate dehydrogenase/fumarate reductase flavoprotein, catalytic domain"/>
    <property type="match status" value="1"/>
</dbReference>
<accession>A0ABV1JHF3</accession>
<proteinExistence type="predicted"/>
<dbReference type="Proteomes" id="UP001487305">
    <property type="component" value="Unassembled WGS sequence"/>
</dbReference>
<evidence type="ECO:0000313" key="7">
    <source>
        <dbReference type="EMBL" id="MEQ3364107.1"/>
    </source>
</evidence>
<gene>
    <name evidence="7" type="ORF">AAA083_14075</name>
</gene>
<evidence type="ECO:0000256" key="4">
    <source>
        <dbReference type="ARBA" id="ARBA00023002"/>
    </source>
</evidence>
<dbReference type="InterPro" id="IPR027477">
    <property type="entry name" value="Succ_DH/fumarate_Rdtase_cat_sf"/>
</dbReference>
<comment type="caution">
    <text evidence="7">The sequence shown here is derived from an EMBL/GenBank/DDBJ whole genome shotgun (WGS) entry which is preliminary data.</text>
</comment>
<evidence type="ECO:0000256" key="1">
    <source>
        <dbReference type="ARBA" id="ARBA00001974"/>
    </source>
</evidence>
<dbReference type="RefSeq" id="WP_349227892.1">
    <property type="nucleotide sequence ID" value="NZ_JBBNOP010000016.1"/>
</dbReference>
<dbReference type="InterPro" id="IPR050315">
    <property type="entry name" value="FAD-oxidoreductase_2"/>
</dbReference>
<sequence length="595" mass="64632">MKTPKAEQKALAKEGESRGLSRRAFLTGTALLGLGGAATALGGCAPQSTASSSEAAPANASASASGTSEYPWPDAPEAISEDQIEETLEADAVIVGLGVSGVAAFRSAAEEGLDVIAVEKGATPQCRSDNYCYVNGSLNENLGLPELDIDELAQEEWGNSGGYSDYRIVRKFLQSESEVFDWWAAGDPDIYYPASPEEADAINGQYLQKSLEHPYAVSSMSYRDADWTENKAFYPVRIYFTDHEHVVNENAQRAIDAGGQAFYGHFAEQLITDEDGTVRGVYARNAETGQYKKITSRNGVILATGGCESDEGIMAKFYPTVVKVGNLNPWPNYDAEGNLTNTGDGYRLGAWAGADFSLNMAPMCHVMGGHADTADMSLVGMTTPHLHLNYNGKRFMNEEIDCTDVEVALESQPQGKCFLIFDSHLDEQAPLSFDPVKGRVLGRGPWTLAQMEERVDGETVFKAETIEELLSSIPGMDAESALASIERYNEMCANGYDDDFRKSEKYLWPVQDGPFYAQRTGLGFCLTTMGGLRSDEECRVYNKDIKPIPGLYAVGNIQGDRFAVKYPFKLPGISHSMAMYYGYVAGKNIAAAPLA</sequence>
<feature type="domain" description="FAD-dependent oxidoreductase 2 FAD-binding" evidence="6">
    <location>
        <begin position="91"/>
        <end position="558"/>
    </location>
</feature>
<evidence type="ECO:0000256" key="3">
    <source>
        <dbReference type="ARBA" id="ARBA00022827"/>
    </source>
</evidence>
<dbReference type="SUPFAM" id="SSF56425">
    <property type="entry name" value="Succinate dehydrogenase/fumarate reductase flavoprotein, catalytic domain"/>
    <property type="match status" value="1"/>
</dbReference>
<dbReference type="InterPro" id="IPR003953">
    <property type="entry name" value="FAD-dep_OxRdtase_2_FAD-bd"/>
</dbReference>
<feature type="region of interest" description="Disordered" evidence="5">
    <location>
        <begin position="43"/>
        <end position="75"/>
    </location>
</feature>
<organism evidence="7 8">
    <name type="scientific">Raoultibacter massiliensis</name>
    <dbReference type="NCBI Taxonomy" id="1852371"/>
    <lineage>
        <taxon>Bacteria</taxon>
        <taxon>Bacillati</taxon>
        <taxon>Actinomycetota</taxon>
        <taxon>Coriobacteriia</taxon>
        <taxon>Eggerthellales</taxon>
        <taxon>Eggerthellaceae</taxon>
        <taxon>Raoultibacter</taxon>
    </lineage>
</organism>
<dbReference type="PANTHER" id="PTHR43400">
    <property type="entry name" value="FUMARATE REDUCTASE"/>
    <property type="match status" value="1"/>
</dbReference>
<evidence type="ECO:0000256" key="5">
    <source>
        <dbReference type="SAM" id="MobiDB-lite"/>
    </source>
</evidence>
<name>A0ABV1JHF3_9ACTN</name>
<dbReference type="InterPro" id="IPR036188">
    <property type="entry name" value="FAD/NAD-bd_sf"/>
</dbReference>
<dbReference type="Pfam" id="PF00890">
    <property type="entry name" value="FAD_binding_2"/>
    <property type="match status" value="1"/>
</dbReference>
<protein>
    <submittedName>
        <fullName evidence="7">FAD-dependent oxidoreductase</fullName>
    </submittedName>
</protein>
<dbReference type="SUPFAM" id="SSF51905">
    <property type="entry name" value="FAD/NAD(P)-binding domain"/>
    <property type="match status" value="1"/>
</dbReference>
<keyword evidence="4" id="KW-0560">Oxidoreductase</keyword>
<keyword evidence="2" id="KW-0285">Flavoprotein</keyword>
<evidence type="ECO:0000313" key="8">
    <source>
        <dbReference type="Proteomes" id="UP001487305"/>
    </source>
</evidence>
<keyword evidence="3" id="KW-0274">FAD</keyword>
<comment type="cofactor">
    <cofactor evidence="1">
        <name>FAD</name>
        <dbReference type="ChEBI" id="CHEBI:57692"/>
    </cofactor>
</comment>
<dbReference type="Gene3D" id="3.50.50.60">
    <property type="entry name" value="FAD/NAD(P)-binding domain"/>
    <property type="match status" value="1"/>
</dbReference>
<feature type="compositionally biased region" description="Low complexity" evidence="5">
    <location>
        <begin position="43"/>
        <end position="69"/>
    </location>
</feature>
<evidence type="ECO:0000259" key="6">
    <source>
        <dbReference type="Pfam" id="PF00890"/>
    </source>
</evidence>
<dbReference type="EMBL" id="JBBNOP010000016">
    <property type="protein sequence ID" value="MEQ3364107.1"/>
    <property type="molecule type" value="Genomic_DNA"/>
</dbReference>